<evidence type="ECO:0000313" key="2">
    <source>
        <dbReference type="EMBL" id="KTR82793.1"/>
    </source>
</evidence>
<keyword evidence="3" id="KW-1185">Reference proteome</keyword>
<keyword evidence="1" id="KW-0812">Transmembrane</keyword>
<dbReference type="PATRIC" id="fig|1079994.3.peg.2571"/>
<proteinExistence type="predicted"/>
<name>A0A147EEE5_9MICO</name>
<dbReference type="EMBL" id="LDRK01000091">
    <property type="protein sequence ID" value="KTR82793.1"/>
    <property type="molecule type" value="Genomic_DNA"/>
</dbReference>
<dbReference type="InterPro" id="IPR014509">
    <property type="entry name" value="YjdF-like"/>
</dbReference>
<dbReference type="OrthoDB" id="3790530at2"/>
<evidence type="ECO:0000256" key="1">
    <source>
        <dbReference type="SAM" id="Phobius"/>
    </source>
</evidence>
<feature type="transmembrane region" description="Helical" evidence="1">
    <location>
        <begin position="64"/>
        <end position="84"/>
    </location>
</feature>
<reference evidence="2 3" key="1">
    <citation type="journal article" date="2016" name="Front. Microbiol.">
        <title>Genomic Resource of Rice Seed Associated Bacteria.</title>
        <authorList>
            <person name="Midha S."/>
            <person name="Bansal K."/>
            <person name="Sharma S."/>
            <person name="Kumar N."/>
            <person name="Patil P.P."/>
            <person name="Chaudhry V."/>
            <person name="Patil P.B."/>
        </authorList>
    </citation>
    <scope>NUCLEOTIDE SEQUENCE [LARGE SCALE GENOMIC DNA]</scope>
    <source>
        <strain evidence="2 3">NS354</strain>
    </source>
</reference>
<dbReference type="Pfam" id="PF09997">
    <property type="entry name" value="DUF2238"/>
    <property type="match status" value="1"/>
</dbReference>
<accession>A0A147EEE5</accession>
<protein>
    <submittedName>
        <fullName evidence="2">Uncharacterized protein</fullName>
    </submittedName>
</protein>
<keyword evidence="1" id="KW-0472">Membrane</keyword>
<organism evidence="2 3">
    <name type="scientific">Leucobacter chromiiresistens</name>
    <dbReference type="NCBI Taxonomy" id="1079994"/>
    <lineage>
        <taxon>Bacteria</taxon>
        <taxon>Bacillati</taxon>
        <taxon>Actinomycetota</taxon>
        <taxon>Actinomycetes</taxon>
        <taxon>Micrococcales</taxon>
        <taxon>Microbacteriaceae</taxon>
        <taxon>Leucobacter</taxon>
    </lineage>
</organism>
<feature type="transmembrane region" description="Helical" evidence="1">
    <location>
        <begin position="165"/>
        <end position="185"/>
    </location>
</feature>
<feature type="transmembrane region" description="Helical" evidence="1">
    <location>
        <begin position="90"/>
        <end position="114"/>
    </location>
</feature>
<sequence length="190" mass="20529">MKENFLRPPRGFAEYAADALRVFGLLGVVFAAIRLQPTDAGILALTLPALVAPRFLGARASFDIAFSAIVLLAAWSNVIDLYRTVDGWDIVMHIVCMAALVPMAYLLLAHWGVVPATASPDFRKRVPIVLYPMLGLALGAVWEMIEWAGFVFISDDIFVEYHDTISDMAVGALGALAAGVLLAGVRLDRA</sequence>
<dbReference type="AlphaFoldDB" id="A0A147EEE5"/>
<keyword evidence="1" id="KW-1133">Transmembrane helix</keyword>
<comment type="caution">
    <text evidence="2">The sequence shown here is derived from an EMBL/GenBank/DDBJ whole genome shotgun (WGS) entry which is preliminary data.</text>
</comment>
<feature type="transmembrane region" description="Helical" evidence="1">
    <location>
        <begin position="126"/>
        <end position="145"/>
    </location>
</feature>
<evidence type="ECO:0000313" key="3">
    <source>
        <dbReference type="Proteomes" id="UP000070810"/>
    </source>
</evidence>
<gene>
    <name evidence="2" type="ORF">NS354_10915</name>
</gene>
<dbReference type="Proteomes" id="UP000070810">
    <property type="component" value="Unassembled WGS sequence"/>
</dbReference>
<dbReference type="RefSeq" id="WP_058594509.1">
    <property type="nucleotide sequence ID" value="NZ_LDRK01000091.1"/>
</dbReference>